<keyword evidence="5" id="KW-0680">Restriction system</keyword>
<evidence type="ECO:0000256" key="7">
    <source>
        <dbReference type="ARBA" id="ARBA00047942"/>
    </source>
</evidence>
<dbReference type="PANTHER" id="PTHR33841:SF1">
    <property type="entry name" value="DNA METHYLTRANSFERASE A"/>
    <property type="match status" value="1"/>
</dbReference>
<evidence type="ECO:0000313" key="11">
    <source>
        <dbReference type="EMBL" id="MDN5202514.1"/>
    </source>
</evidence>
<accession>A0ABT8KQN7</accession>
<dbReference type="PRINTS" id="PR00507">
    <property type="entry name" value="N12N6MTFRASE"/>
</dbReference>
<evidence type="ECO:0000256" key="4">
    <source>
        <dbReference type="ARBA" id="ARBA00022691"/>
    </source>
</evidence>
<dbReference type="InterPro" id="IPR029063">
    <property type="entry name" value="SAM-dependent_MTases_sf"/>
</dbReference>
<dbReference type="RefSeq" id="WP_346752538.1">
    <property type="nucleotide sequence ID" value="NZ_JAUJEA010000004.1"/>
</dbReference>
<keyword evidence="8" id="KW-0175">Coiled coil</keyword>
<dbReference type="EMBL" id="JAUJEA010000004">
    <property type="protein sequence ID" value="MDN5202514.1"/>
    <property type="molecule type" value="Genomic_DNA"/>
</dbReference>
<keyword evidence="3" id="KW-0808">Transferase</keyword>
<comment type="catalytic activity">
    <reaction evidence="7">
        <text>a 2'-deoxyadenosine in DNA + S-adenosyl-L-methionine = an N(6)-methyl-2'-deoxyadenosine in DNA + S-adenosyl-L-homocysteine + H(+)</text>
        <dbReference type="Rhea" id="RHEA:15197"/>
        <dbReference type="Rhea" id="RHEA-COMP:12418"/>
        <dbReference type="Rhea" id="RHEA-COMP:12419"/>
        <dbReference type="ChEBI" id="CHEBI:15378"/>
        <dbReference type="ChEBI" id="CHEBI:57856"/>
        <dbReference type="ChEBI" id="CHEBI:59789"/>
        <dbReference type="ChEBI" id="CHEBI:90615"/>
        <dbReference type="ChEBI" id="CHEBI:90616"/>
        <dbReference type="EC" id="2.1.1.72"/>
    </reaction>
</comment>
<feature type="coiled-coil region" evidence="8">
    <location>
        <begin position="631"/>
        <end position="695"/>
    </location>
</feature>
<evidence type="ECO:0000259" key="9">
    <source>
        <dbReference type="Pfam" id="PF07669"/>
    </source>
</evidence>
<dbReference type="SUPFAM" id="SSF53335">
    <property type="entry name" value="S-adenosyl-L-methionine-dependent methyltransferases"/>
    <property type="match status" value="1"/>
</dbReference>
<dbReference type="InterPro" id="IPR002052">
    <property type="entry name" value="DNA_methylase_N6_adenine_CS"/>
</dbReference>
<name>A0ABT8KQN7_9BACT</name>
<dbReference type="InterPro" id="IPR025931">
    <property type="entry name" value="TaqI_C"/>
</dbReference>
<dbReference type="PANTHER" id="PTHR33841">
    <property type="entry name" value="DNA METHYLTRANSFERASE YEEA-RELATED"/>
    <property type="match status" value="1"/>
</dbReference>
<feature type="domain" description="Type II methyltransferase M.TaqI-like" evidence="9">
    <location>
        <begin position="495"/>
        <end position="802"/>
    </location>
</feature>
<evidence type="ECO:0000256" key="8">
    <source>
        <dbReference type="SAM" id="Coils"/>
    </source>
</evidence>
<proteinExistence type="predicted"/>
<dbReference type="InterPro" id="IPR011639">
    <property type="entry name" value="MethylTrfase_TaqI-like_dom"/>
</dbReference>
<dbReference type="Gene3D" id="3.40.50.150">
    <property type="entry name" value="Vaccinia Virus protein VP39"/>
    <property type="match status" value="2"/>
</dbReference>
<evidence type="ECO:0000313" key="12">
    <source>
        <dbReference type="Proteomes" id="UP001172082"/>
    </source>
</evidence>
<reference evidence="11" key="1">
    <citation type="submission" date="2023-06" db="EMBL/GenBank/DDBJ databases">
        <title>Genomic of Parafulvivirga corallium.</title>
        <authorList>
            <person name="Wang G."/>
        </authorList>
    </citation>
    <scope>NUCLEOTIDE SEQUENCE</scope>
    <source>
        <strain evidence="11">BMA10</strain>
    </source>
</reference>
<evidence type="ECO:0000256" key="5">
    <source>
        <dbReference type="ARBA" id="ARBA00022747"/>
    </source>
</evidence>
<organism evidence="11 12">
    <name type="scientific">Splendidivirga corallicola</name>
    <dbReference type="NCBI Taxonomy" id="3051826"/>
    <lineage>
        <taxon>Bacteria</taxon>
        <taxon>Pseudomonadati</taxon>
        <taxon>Bacteroidota</taxon>
        <taxon>Cytophagia</taxon>
        <taxon>Cytophagales</taxon>
        <taxon>Splendidivirgaceae</taxon>
        <taxon>Splendidivirga</taxon>
    </lineage>
</organism>
<feature type="domain" description="TaqI-like C-terminal specificity" evidence="10">
    <location>
        <begin position="920"/>
        <end position="1063"/>
    </location>
</feature>
<dbReference type="Proteomes" id="UP001172082">
    <property type="component" value="Unassembled WGS sequence"/>
</dbReference>
<evidence type="ECO:0000259" key="10">
    <source>
        <dbReference type="Pfam" id="PF12950"/>
    </source>
</evidence>
<evidence type="ECO:0000256" key="3">
    <source>
        <dbReference type="ARBA" id="ARBA00022679"/>
    </source>
</evidence>
<dbReference type="Pfam" id="PF07669">
    <property type="entry name" value="Eco57I"/>
    <property type="match status" value="1"/>
</dbReference>
<protein>
    <recommendedName>
        <fullName evidence="1">site-specific DNA-methyltransferase (adenine-specific)</fullName>
        <ecNumber evidence="1">2.1.1.72</ecNumber>
    </recommendedName>
</protein>
<dbReference type="InterPro" id="IPR050953">
    <property type="entry name" value="N4_N6_ade-DNA_methylase"/>
</dbReference>
<dbReference type="EC" id="2.1.1.72" evidence="1"/>
<gene>
    <name evidence="11" type="ORF">QQ008_14095</name>
</gene>
<evidence type="ECO:0000256" key="6">
    <source>
        <dbReference type="ARBA" id="ARBA00023125"/>
    </source>
</evidence>
<dbReference type="PROSITE" id="PS00092">
    <property type="entry name" value="N6_MTASE"/>
    <property type="match status" value="1"/>
</dbReference>
<comment type="caution">
    <text evidence="11">The sequence shown here is derived from an EMBL/GenBank/DDBJ whole genome shotgun (WGS) entry which is preliminary data.</text>
</comment>
<evidence type="ECO:0000256" key="2">
    <source>
        <dbReference type="ARBA" id="ARBA00022603"/>
    </source>
</evidence>
<evidence type="ECO:0000256" key="1">
    <source>
        <dbReference type="ARBA" id="ARBA00011900"/>
    </source>
</evidence>
<dbReference type="GO" id="GO:0032259">
    <property type="term" value="P:methylation"/>
    <property type="evidence" value="ECO:0007669"/>
    <property type="project" value="UniProtKB-KW"/>
</dbReference>
<keyword evidence="6" id="KW-0238">DNA-binding</keyword>
<keyword evidence="12" id="KW-1185">Reference proteome</keyword>
<keyword evidence="2 11" id="KW-0489">Methyltransferase</keyword>
<sequence length="1215" mass="142773">MREKQLKEILQREYALDHWKELFRLLFKKVELFNKPESLFEDNERVVAGQQSGLIKLDDGKALSIFEVEVNDSINIVRNRQGLREIAAKYIDQNITHGALVFFHNKKQKDYRFSFIAKWSSLDFETGELVKGETKPKRFTYILGPKEACTTAAKRFLVLMGKRERGEVGIDELREAFSVEALNKEFFKNYKYHYEKFWTFLTESEHKNLLVDQSKEEVEDQQKPIRDFVKKLLGRIVFLHFLQKKGWMGCPKNSKSWEGGEPRFMQLLFDDYERKDQFYSKCLSKLFFETLNTKRPNDEFHIPGLNGKLNGSRVPYLNGGLFDPEKNNELTTTDFPGGFFRELLDFFEQYNFTIDENSPDDHEVGIDPEMLGHIFENLLEENREKGAFYTPKEIVQYMCKESLIEYLGNTFSEKEAVEEFIRFHRVADYFSQRDNAKLLDEKLSAIKVCDPAIGSGAFPIGMLQEIFEAMRFIYPYLKTNEQFNPAEVKKSIIQNSIYGVDLEKGAVDIAQLRFWLALVVEEVNPHPLPNLDYKIMQGNSLLEKYEGIDLGKVAMLEEHSMRIVNPQINMYTNQVEDPQLGYGFSEEIRASIKELINDYFKIEDKAEKVRIHKAIDRIVIDHIDKSLEGFENRLLIEIATYEKKLNEKLENLASETQKQNYLTKSKEAKEIAKRKEQIEQKIQARQNLLKFEEIDERPYFLWHLYFMDVFEQGGFDVMIGNPPYIQIQKMTEDEKKALEETKYKTYLRTGDIYCLFYEQGFNLLREHGVLTYITSNKWMRGGYGSALRNFFTEVNSKKVINLGPGIFHSATVETNVYMGKLDSFERNVKGTAITKRENLRSLREDDLIPMKDLTDEYWLVLDEQELWVQDQFQKHGQQLKEWEIKVNFGIKTAFNDAFIIKEELKEELIKEDHVAENIIKPILKGREIERFHVEWNGDYLINSHNGYKDQNGKRIKPIDVKNEYPSIWNYLISLENKLVEKKKIDPKTKLISTRADQGWHWTNLRNCAYLEEFKKEKVIWKRIGSIMRFAYSDKEMYCLDSTCIATGEKIKYLTAVLNSKVGLYQLFKTSPQTGTGDPIISVQALEPLLVHYPDAETEAKFNVLVDYILFVKGQRESIFEYISNKTVSKQFEDVVDQMAYELYFEEHMREQKIDVLKFINFPDINEAKSENDKKTLVQKGYYELIEKNNEIRNRILLSFTRSPDIIKRINDTLIQ</sequence>
<keyword evidence="4" id="KW-0949">S-adenosyl-L-methionine</keyword>
<dbReference type="Pfam" id="PF12950">
    <property type="entry name" value="TaqI_C"/>
    <property type="match status" value="1"/>
</dbReference>
<dbReference type="GO" id="GO:0008168">
    <property type="term" value="F:methyltransferase activity"/>
    <property type="evidence" value="ECO:0007669"/>
    <property type="project" value="UniProtKB-KW"/>
</dbReference>